<sequence>LPVVLLAIFDGPKRPGHKRDKSVRSVPHWMTARTRDFLEAFGHYSITAPGEAEAELSYLNRIGHIDAVLTDDSDVLVFGAQQIIRNPQDKKKPDTVFLYDVAHFSVQNQTPIMADGLLLFAILQGGDYSKGLPHCGKVTSYALTNTSLGSLLRFATEDYCNNVDLQQYLDDEWAPMLTHQLIHDPDSFIGRKCPKAALAIPAHFPNAKTVRQYVQPLTSPGATNLPSLDITNDIDIQRLVYLCDRLFLWGLDAVIVEKFQKSVWPCTCIQKLLK</sequence>
<dbReference type="PANTHER" id="PTHR11081">
    <property type="entry name" value="FLAP ENDONUCLEASE FAMILY MEMBER"/>
    <property type="match status" value="1"/>
</dbReference>
<evidence type="ECO:0000313" key="3">
    <source>
        <dbReference type="Proteomes" id="UP000297245"/>
    </source>
</evidence>
<accession>A0A4S8L9G1</accession>
<dbReference type="Pfam" id="PF00867">
    <property type="entry name" value="XPG_I"/>
    <property type="match status" value="1"/>
</dbReference>
<name>A0A4S8L9G1_DENBC</name>
<organism evidence="2 3">
    <name type="scientific">Dendrothele bispora (strain CBS 962.96)</name>
    <dbReference type="NCBI Taxonomy" id="1314807"/>
    <lineage>
        <taxon>Eukaryota</taxon>
        <taxon>Fungi</taxon>
        <taxon>Dikarya</taxon>
        <taxon>Basidiomycota</taxon>
        <taxon>Agaricomycotina</taxon>
        <taxon>Agaricomycetes</taxon>
        <taxon>Agaricomycetidae</taxon>
        <taxon>Agaricales</taxon>
        <taxon>Agaricales incertae sedis</taxon>
        <taxon>Dendrothele</taxon>
    </lineage>
</organism>
<dbReference type="Gene3D" id="3.40.50.1010">
    <property type="entry name" value="5'-nuclease"/>
    <property type="match status" value="1"/>
</dbReference>
<dbReference type="PRINTS" id="PR00853">
    <property type="entry name" value="XPGRADSUPER"/>
</dbReference>
<feature type="domain" description="XPG-I" evidence="1">
    <location>
        <begin position="39"/>
        <end position="112"/>
    </location>
</feature>
<dbReference type="GO" id="GO:0006281">
    <property type="term" value="P:DNA repair"/>
    <property type="evidence" value="ECO:0007669"/>
    <property type="project" value="UniProtKB-ARBA"/>
</dbReference>
<dbReference type="SUPFAM" id="SSF47807">
    <property type="entry name" value="5' to 3' exonuclease, C-terminal subdomain"/>
    <property type="match status" value="1"/>
</dbReference>
<feature type="non-terminal residue" evidence="2">
    <location>
        <position position="1"/>
    </location>
</feature>
<dbReference type="PANTHER" id="PTHR11081:SF75">
    <property type="entry name" value="ENDONUCLEASE, PUTATIVE (AFU_ORTHOLOGUE AFUA_3G13260)-RELATED"/>
    <property type="match status" value="1"/>
</dbReference>
<dbReference type="Proteomes" id="UP000297245">
    <property type="component" value="Unassembled WGS sequence"/>
</dbReference>
<evidence type="ECO:0000259" key="1">
    <source>
        <dbReference type="SMART" id="SM00484"/>
    </source>
</evidence>
<dbReference type="EMBL" id="ML179548">
    <property type="protein sequence ID" value="THU85407.1"/>
    <property type="molecule type" value="Genomic_DNA"/>
</dbReference>
<dbReference type="InterPro" id="IPR006086">
    <property type="entry name" value="XPG-I_dom"/>
</dbReference>
<dbReference type="OrthoDB" id="2148513at2759"/>
<reference evidence="2 3" key="1">
    <citation type="journal article" date="2019" name="Nat. Ecol. Evol.">
        <title>Megaphylogeny resolves global patterns of mushroom evolution.</title>
        <authorList>
            <person name="Varga T."/>
            <person name="Krizsan K."/>
            <person name="Foldi C."/>
            <person name="Dima B."/>
            <person name="Sanchez-Garcia M."/>
            <person name="Sanchez-Ramirez S."/>
            <person name="Szollosi G.J."/>
            <person name="Szarkandi J.G."/>
            <person name="Papp V."/>
            <person name="Albert L."/>
            <person name="Andreopoulos W."/>
            <person name="Angelini C."/>
            <person name="Antonin V."/>
            <person name="Barry K.W."/>
            <person name="Bougher N.L."/>
            <person name="Buchanan P."/>
            <person name="Buyck B."/>
            <person name="Bense V."/>
            <person name="Catcheside P."/>
            <person name="Chovatia M."/>
            <person name="Cooper J."/>
            <person name="Damon W."/>
            <person name="Desjardin D."/>
            <person name="Finy P."/>
            <person name="Geml J."/>
            <person name="Haridas S."/>
            <person name="Hughes K."/>
            <person name="Justo A."/>
            <person name="Karasinski D."/>
            <person name="Kautmanova I."/>
            <person name="Kiss B."/>
            <person name="Kocsube S."/>
            <person name="Kotiranta H."/>
            <person name="LaButti K.M."/>
            <person name="Lechner B.E."/>
            <person name="Liimatainen K."/>
            <person name="Lipzen A."/>
            <person name="Lukacs Z."/>
            <person name="Mihaltcheva S."/>
            <person name="Morgado L.N."/>
            <person name="Niskanen T."/>
            <person name="Noordeloos M.E."/>
            <person name="Ohm R.A."/>
            <person name="Ortiz-Santana B."/>
            <person name="Ovrebo C."/>
            <person name="Racz N."/>
            <person name="Riley R."/>
            <person name="Savchenko A."/>
            <person name="Shiryaev A."/>
            <person name="Soop K."/>
            <person name="Spirin V."/>
            <person name="Szebenyi C."/>
            <person name="Tomsovsky M."/>
            <person name="Tulloss R.E."/>
            <person name="Uehling J."/>
            <person name="Grigoriev I.V."/>
            <person name="Vagvolgyi C."/>
            <person name="Papp T."/>
            <person name="Martin F.M."/>
            <person name="Miettinen O."/>
            <person name="Hibbett D.S."/>
            <person name="Nagy L.G."/>
        </authorList>
    </citation>
    <scope>NUCLEOTIDE SEQUENCE [LARGE SCALE GENOMIC DNA]</scope>
    <source>
        <strain evidence="2 3">CBS 962.96</strain>
    </source>
</reference>
<dbReference type="InterPro" id="IPR036279">
    <property type="entry name" value="5-3_exonuclease_C_sf"/>
</dbReference>
<keyword evidence="3" id="KW-1185">Reference proteome</keyword>
<gene>
    <name evidence="2" type="ORF">K435DRAFT_579173</name>
</gene>
<dbReference type="SUPFAM" id="SSF88723">
    <property type="entry name" value="PIN domain-like"/>
    <property type="match status" value="1"/>
</dbReference>
<proteinExistence type="predicted"/>
<dbReference type="InterPro" id="IPR006084">
    <property type="entry name" value="XPG/Rad2"/>
</dbReference>
<dbReference type="SMART" id="SM00484">
    <property type="entry name" value="XPGI"/>
    <property type="match status" value="1"/>
</dbReference>
<dbReference type="InterPro" id="IPR029060">
    <property type="entry name" value="PIN-like_dom_sf"/>
</dbReference>
<feature type="non-terminal residue" evidence="2">
    <location>
        <position position="274"/>
    </location>
</feature>
<dbReference type="CDD" id="cd09870">
    <property type="entry name" value="PIN_YEN1"/>
    <property type="match status" value="1"/>
</dbReference>
<dbReference type="AlphaFoldDB" id="A0A4S8L9G1"/>
<dbReference type="GO" id="GO:0017108">
    <property type="term" value="F:5'-flap endonuclease activity"/>
    <property type="evidence" value="ECO:0007669"/>
    <property type="project" value="TreeGrafter"/>
</dbReference>
<protein>
    <submittedName>
        <fullName evidence="2">PIN domain-like protein</fullName>
    </submittedName>
</protein>
<evidence type="ECO:0000313" key="2">
    <source>
        <dbReference type="EMBL" id="THU85407.1"/>
    </source>
</evidence>